<dbReference type="GO" id="GO:0016020">
    <property type="term" value="C:membrane"/>
    <property type="evidence" value="ECO:0007669"/>
    <property type="project" value="UniProtKB-SubCell"/>
</dbReference>
<comment type="similarity">
    <text evidence="2">Belongs to the SLC41A transporter family.</text>
</comment>
<sequence>MAAVDMAVFEQPVVSDTEFDLQQALAFMRRLSLEDRTEFLVGLTLNQATDVLSETPFSVVNELLEQLEETGHEVRARQISLALGLISSEAEPVGGYLDNSVLSHVRERVGWIVGLALMGIVSGLIISKYEDAISALILLAVYMPVVAAAGGNTGSQAATLVVRALATNAITLNDWAKVLWKEFRISLLIAGVLASVIVGRVVLFSGDVPLPEGMNIYSIGLAIGLAISVQVIISTTLGGLLPLVARGFRLDPAVLVSPVLASVVDITGMLIYFFTVTRLLGL</sequence>
<feature type="transmembrane region" description="Helical" evidence="8">
    <location>
        <begin position="253"/>
        <end position="274"/>
    </location>
</feature>
<dbReference type="Proteomes" id="UP000028073">
    <property type="component" value="Unassembled WGS sequence"/>
</dbReference>
<accession>A0A081MZZ4</accession>
<evidence type="ECO:0000256" key="5">
    <source>
        <dbReference type="ARBA" id="ARBA00022842"/>
    </source>
</evidence>
<keyword evidence="3" id="KW-0813">Transport</keyword>
<evidence type="ECO:0000313" key="11">
    <source>
        <dbReference type="Proteomes" id="UP000028073"/>
    </source>
</evidence>
<keyword evidence="5" id="KW-0460">Magnesium</keyword>
<comment type="caution">
    <text evidence="10">The sequence shown here is derived from an EMBL/GenBank/DDBJ whole genome shotgun (WGS) entry which is preliminary data.</text>
</comment>
<evidence type="ECO:0000313" key="10">
    <source>
        <dbReference type="EMBL" id="KEQ11767.1"/>
    </source>
</evidence>
<name>A0A081MZZ4_9GAMM</name>
<feature type="transmembrane region" description="Helical" evidence="8">
    <location>
        <begin position="216"/>
        <end position="241"/>
    </location>
</feature>
<evidence type="ECO:0000256" key="2">
    <source>
        <dbReference type="ARBA" id="ARBA00009749"/>
    </source>
</evidence>
<dbReference type="PANTHER" id="PTHR41394:SF5">
    <property type="entry name" value="SLC41A_MGTE INTEGRAL MEMBRANE DOMAIN-CONTAINING PROTEIN"/>
    <property type="match status" value="1"/>
</dbReference>
<evidence type="ECO:0000256" key="4">
    <source>
        <dbReference type="ARBA" id="ARBA00022692"/>
    </source>
</evidence>
<dbReference type="eggNOG" id="COG2239">
    <property type="taxonomic scope" value="Bacteria"/>
</dbReference>
<dbReference type="OrthoDB" id="9790355at2"/>
<evidence type="ECO:0000256" key="3">
    <source>
        <dbReference type="ARBA" id="ARBA00022448"/>
    </source>
</evidence>
<evidence type="ECO:0000256" key="7">
    <source>
        <dbReference type="ARBA" id="ARBA00023136"/>
    </source>
</evidence>
<protein>
    <submittedName>
        <fullName evidence="10">Mg2+ transporter mgtE</fullName>
    </submittedName>
</protein>
<gene>
    <name evidence="10" type="ORF">GZ78_28340</name>
</gene>
<feature type="domain" description="SLC41A/MgtE integral membrane" evidence="9">
    <location>
        <begin position="143"/>
        <end position="274"/>
    </location>
</feature>
<dbReference type="InterPro" id="IPR006667">
    <property type="entry name" value="SLC41_membr_dom"/>
</dbReference>
<organism evidence="10 11">
    <name type="scientific">Endozoicomonas numazuensis</name>
    <dbReference type="NCBI Taxonomy" id="1137799"/>
    <lineage>
        <taxon>Bacteria</taxon>
        <taxon>Pseudomonadati</taxon>
        <taxon>Pseudomonadota</taxon>
        <taxon>Gammaproteobacteria</taxon>
        <taxon>Oceanospirillales</taxon>
        <taxon>Endozoicomonadaceae</taxon>
        <taxon>Endozoicomonas</taxon>
    </lineage>
</organism>
<feature type="transmembrane region" description="Helical" evidence="8">
    <location>
        <begin position="132"/>
        <end position="150"/>
    </location>
</feature>
<keyword evidence="4 8" id="KW-0812">Transmembrane</keyword>
<comment type="subcellular location">
    <subcellularLocation>
        <location evidence="1">Membrane</location>
        <topology evidence="1">Multi-pass membrane protein</topology>
    </subcellularLocation>
</comment>
<feature type="transmembrane region" description="Helical" evidence="8">
    <location>
        <begin position="185"/>
        <end position="204"/>
    </location>
</feature>
<evidence type="ECO:0000259" key="9">
    <source>
        <dbReference type="Pfam" id="PF01769"/>
    </source>
</evidence>
<dbReference type="EMBL" id="JOKH01000012">
    <property type="protein sequence ID" value="KEQ11767.1"/>
    <property type="molecule type" value="Genomic_DNA"/>
</dbReference>
<evidence type="ECO:0000256" key="6">
    <source>
        <dbReference type="ARBA" id="ARBA00022989"/>
    </source>
</evidence>
<dbReference type="SUPFAM" id="SSF161093">
    <property type="entry name" value="MgtE membrane domain-like"/>
    <property type="match status" value="1"/>
</dbReference>
<keyword evidence="7 8" id="KW-0472">Membrane</keyword>
<proteinExistence type="inferred from homology"/>
<dbReference type="RefSeq" id="WP_034843082.1">
    <property type="nucleotide sequence ID" value="NZ_JOKH01000012.1"/>
</dbReference>
<dbReference type="PANTHER" id="PTHR41394">
    <property type="entry name" value="MAGNESIUM TRANSPORTER MGTE"/>
    <property type="match status" value="1"/>
</dbReference>
<dbReference type="InterPro" id="IPR036739">
    <property type="entry name" value="SLC41_membr_dom_sf"/>
</dbReference>
<dbReference type="GO" id="GO:0008324">
    <property type="term" value="F:monoatomic cation transmembrane transporter activity"/>
    <property type="evidence" value="ECO:0007669"/>
    <property type="project" value="InterPro"/>
</dbReference>
<keyword evidence="6 8" id="KW-1133">Transmembrane helix</keyword>
<evidence type="ECO:0000256" key="8">
    <source>
        <dbReference type="SAM" id="Phobius"/>
    </source>
</evidence>
<reference evidence="10 11" key="1">
    <citation type="submission" date="2014-06" db="EMBL/GenBank/DDBJ databases">
        <title>Whole Genome Sequences of Three Symbiotic Endozoicomonas Bacteria.</title>
        <authorList>
            <person name="Neave M.J."/>
            <person name="Apprill A."/>
            <person name="Voolstra C.R."/>
        </authorList>
    </citation>
    <scope>NUCLEOTIDE SEQUENCE [LARGE SCALE GENOMIC DNA]</scope>
    <source>
        <strain evidence="10 11">DSM 25634</strain>
    </source>
</reference>
<dbReference type="AlphaFoldDB" id="A0A081MZZ4"/>
<feature type="transmembrane region" description="Helical" evidence="8">
    <location>
        <begin position="109"/>
        <end position="126"/>
    </location>
</feature>
<evidence type="ECO:0000256" key="1">
    <source>
        <dbReference type="ARBA" id="ARBA00004141"/>
    </source>
</evidence>
<dbReference type="Gene3D" id="1.10.357.20">
    <property type="entry name" value="SLC41 divalent cation transporters, integral membrane domain"/>
    <property type="match status" value="1"/>
</dbReference>
<keyword evidence="11" id="KW-1185">Reference proteome</keyword>
<dbReference type="Pfam" id="PF01769">
    <property type="entry name" value="MgtE"/>
    <property type="match status" value="1"/>
</dbReference>